<comment type="caution">
    <text evidence="3">The sequence shown here is derived from an EMBL/GenBank/DDBJ whole genome shotgun (WGS) entry which is preliminary data.</text>
</comment>
<dbReference type="EMBL" id="SLXK01000003">
    <property type="protein sequence ID" value="TCP31209.1"/>
    <property type="molecule type" value="Genomic_DNA"/>
</dbReference>
<name>A0A4R2P8B7_9BACL</name>
<proteinExistence type="inferred from homology"/>
<dbReference type="PANTHER" id="PTHR34976">
    <property type="entry name" value="RIBONUCLEASE YQCG-RELATED"/>
    <property type="match status" value="1"/>
</dbReference>
<protein>
    <submittedName>
        <fullName evidence="3">WXG superfamily protein probably secreted by type VII secretion system</fullName>
    </submittedName>
</protein>
<reference evidence="3 4" key="1">
    <citation type="submission" date="2019-03" db="EMBL/GenBank/DDBJ databases">
        <title>Genomic Encyclopedia of Type Strains, Phase IV (KMG-IV): sequencing the most valuable type-strain genomes for metagenomic binning, comparative biology and taxonomic classification.</title>
        <authorList>
            <person name="Goeker M."/>
        </authorList>
    </citation>
    <scope>NUCLEOTIDE SEQUENCE [LARGE SCALE GENOMIC DNA]</scope>
    <source>
        <strain evidence="3 4">DSM 19377</strain>
    </source>
</reference>
<evidence type="ECO:0000256" key="1">
    <source>
        <dbReference type="ARBA" id="ARBA00034117"/>
    </source>
</evidence>
<organism evidence="3 4">
    <name type="scientific">Scopulibacillus darangshiensis</name>
    <dbReference type="NCBI Taxonomy" id="442528"/>
    <lineage>
        <taxon>Bacteria</taxon>
        <taxon>Bacillati</taxon>
        <taxon>Bacillota</taxon>
        <taxon>Bacilli</taxon>
        <taxon>Bacillales</taxon>
        <taxon>Sporolactobacillaceae</taxon>
        <taxon>Scopulibacillus</taxon>
    </lineage>
</organism>
<dbReference type="OrthoDB" id="7182479at2"/>
<sequence length="160" mass="17548">MIQVSSQGGGSSHKVYDAKSLVAAMKERHGHYQGLEDQMTSLRNVMLDMTKLDDAFQGKGADAIKGFYEAQVDVVDAWLDLIKIQLAFCKGVAAATEDKDLDGDNNFIQYPQTGHGFTAAENGRIVPEFETKYMDGAVPTTGEIYSIKEDIEELVGVYDT</sequence>
<gene>
    <name evidence="3" type="ORF">EV207_10392</name>
</gene>
<dbReference type="PANTHER" id="PTHR34976:SF2">
    <property type="entry name" value="TYPE VII SECRETION SYSTEM PROTEIN ESSD"/>
    <property type="match status" value="1"/>
</dbReference>
<comment type="similarity">
    <text evidence="1">In the N-terminal section; belongs to the LXG family.</text>
</comment>
<dbReference type="InterPro" id="IPR051768">
    <property type="entry name" value="Bact_secretion_toxin"/>
</dbReference>
<evidence type="ECO:0000313" key="4">
    <source>
        <dbReference type="Proteomes" id="UP000295416"/>
    </source>
</evidence>
<feature type="domain" description="LXG" evidence="2">
    <location>
        <begin position="14"/>
        <end position="102"/>
    </location>
</feature>
<keyword evidence="4" id="KW-1185">Reference proteome</keyword>
<dbReference type="InterPro" id="IPR006829">
    <property type="entry name" value="LXG_dom"/>
</dbReference>
<dbReference type="Proteomes" id="UP000295416">
    <property type="component" value="Unassembled WGS sequence"/>
</dbReference>
<evidence type="ECO:0000259" key="2">
    <source>
        <dbReference type="Pfam" id="PF04740"/>
    </source>
</evidence>
<evidence type="ECO:0000313" key="3">
    <source>
        <dbReference type="EMBL" id="TCP31209.1"/>
    </source>
</evidence>
<dbReference type="RefSeq" id="WP_132743762.1">
    <property type="nucleotide sequence ID" value="NZ_SLXK01000003.1"/>
</dbReference>
<dbReference type="AlphaFoldDB" id="A0A4R2P8B7"/>
<accession>A0A4R2P8B7</accession>
<dbReference type="Pfam" id="PF04740">
    <property type="entry name" value="LXG"/>
    <property type="match status" value="1"/>
</dbReference>